<gene>
    <name evidence="7" type="ORF">HNR65_001401</name>
</gene>
<dbReference type="SMART" id="SM00382">
    <property type="entry name" value="AAA"/>
    <property type="match status" value="1"/>
</dbReference>
<dbReference type="SUPFAM" id="SSF52540">
    <property type="entry name" value="P-loop containing nucleoside triphosphate hydrolases"/>
    <property type="match status" value="1"/>
</dbReference>
<dbReference type="GO" id="GO:0055052">
    <property type="term" value="C:ATP-binding cassette (ABC) transporter complex, substrate-binding subunit-containing"/>
    <property type="evidence" value="ECO:0007669"/>
    <property type="project" value="TreeGrafter"/>
</dbReference>
<dbReference type="InterPro" id="IPR003439">
    <property type="entry name" value="ABC_transporter-like_ATP-bd"/>
</dbReference>
<dbReference type="AlphaFoldDB" id="A0A7W0HKB9"/>
<dbReference type="InterPro" id="IPR008995">
    <property type="entry name" value="Mo/tungstate-bd_C_term_dom"/>
</dbReference>
<comment type="caution">
    <text evidence="7">The sequence shown here is derived from an EMBL/GenBank/DDBJ whole genome shotgun (WGS) entry which is preliminary data.</text>
</comment>
<dbReference type="Proteomes" id="UP000525298">
    <property type="component" value="Unassembled WGS sequence"/>
</dbReference>
<keyword evidence="3" id="KW-0547">Nucleotide-binding</keyword>
<keyword evidence="8" id="KW-1185">Reference proteome</keyword>
<dbReference type="InterPro" id="IPR012340">
    <property type="entry name" value="NA-bd_OB-fold"/>
</dbReference>
<evidence type="ECO:0000256" key="2">
    <source>
        <dbReference type="ARBA" id="ARBA00022475"/>
    </source>
</evidence>
<protein>
    <submittedName>
        <fullName evidence="7">Glycerol transport system ATP-binding protein</fullName>
    </submittedName>
</protein>
<dbReference type="CDD" id="cd03259">
    <property type="entry name" value="ABC_Carb_Solutes_like"/>
    <property type="match status" value="1"/>
</dbReference>
<keyword evidence="1" id="KW-0813">Transport</keyword>
<dbReference type="InterPro" id="IPR013611">
    <property type="entry name" value="Transp-assoc_OB_typ2"/>
</dbReference>
<dbReference type="PANTHER" id="PTHR43875">
    <property type="entry name" value="MALTODEXTRIN IMPORT ATP-BINDING PROTEIN MSMX"/>
    <property type="match status" value="1"/>
</dbReference>
<accession>A0A7W0HKB9</accession>
<organism evidence="7 8">
    <name type="scientific">Desulfosalsimonas propionicica</name>
    <dbReference type="NCBI Taxonomy" id="332175"/>
    <lineage>
        <taxon>Bacteria</taxon>
        <taxon>Pseudomonadati</taxon>
        <taxon>Thermodesulfobacteriota</taxon>
        <taxon>Desulfobacteria</taxon>
        <taxon>Desulfobacterales</taxon>
        <taxon>Desulfosalsimonadaceae</taxon>
        <taxon>Desulfosalsimonas</taxon>
    </lineage>
</organism>
<dbReference type="InterPro" id="IPR015853">
    <property type="entry name" value="ABC_transpr_FbpC"/>
</dbReference>
<evidence type="ECO:0000313" key="7">
    <source>
        <dbReference type="EMBL" id="MBA2881075.1"/>
    </source>
</evidence>
<name>A0A7W0HKB9_9BACT</name>
<dbReference type="PANTHER" id="PTHR43875:SF1">
    <property type="entry name" value="OSMOPROTECTIVE COMPOUNDS UPTAKE ATP-BINDING PROTEIN GGTA"/>
    <property type="match status" value="1"/>
</dbReference>
<dbReference type="InterPro" id="IPR027417">
    <property type="entry name" value="P-loop_NTPase"/>
</dbReference>
<dbReference type="EMBL" id="JACDUS010000003">
    <property type="protein sequence ID" value="MBA2881075.1"/>
    <property type="molecule type" value="Genomic_DNA"/>
</dbReference>
<evidence type="ECO:0000259" key="6">
    <source>
        <dbReference type="PROSITE" id="PS50893"/>
    </source>
</evidence>
<dbReference type="InterPro" id="IPR047641">
    <property type="entry name" value="ABC_transpr_MalK/UgpC-like"/>
</dbReference>
<dbReference type="SUPFAM" id="SSF50331">
    <property type="entry name" value="MOP-like"/>
    <property type="match status" value="1"/>
</dbReference>
<dbReference type="Gene3D" id="2.40.50.100">
    <property type="match status" value="1"/>
</dbReference>
<evidence type="ECO:0000256" key="1">
    <source>
        <dbReference type="ARBA" id="ARBA00022448"/>
    </source>
</evidence>
<keyword evidence="2" id="KW-1003">Cell membrane</keyword>
<keyword evidence="4 7" id="KW-0067">ATP-binding</keyword>
<dbReference type="InterPro" id="IPR003593">
    <property type="entry name" value="AAA+_ATPase"/>
</dbReference>
<reference evidence="7 8" key="1">
    <citation type="submission" date="2020-07" db="EMBL/GenBank/DDBJ databases">
        <title>Genomic Encyclopedia of Type Strains, Phase IV (KMG-IV): sequencing the most valuable type-strain genomes for metagenomic binning, comparative biology and taxonomic classification.</title>
        <authorList>
            <person name="Goeker M."/>
        </authorList>
    </citation>
    <scope>NUCLEOTIDE SEQUENCE [LARGE SCALE GENOMIC DNA]</scope>
    <source>
        <strain evidence="7 8">DSM 17721</strain>
    </source>
</reference>
<dbReference type="RefSeq" id="WP_181550732.1">
    <property type="nucleotide sequence ID" value="NZ_JACDUS010000003.1"/>
</dbReference>
<evidence type="ECO:0000256" key="5">
    <source>
        <dbReference type="ARBA" id="ARBA00023136"/>
    </source>
</evidence>
<dbReference type="PROSITE" id="PS50893">
    <property type="entry name" value="ABC_TRANSPORTER_2"/>
    <property type="match status" value="1"/>
</dbReference>
<dbReference type="GO" id="GO:0016887">
    <property type="term" value="F:ATP hydrolysis activity"/>
    <property type="evidence" value="ECO:0007669"/>
    <property type="project" value="InterPro"/>
</dbReference>
<dbReference type="GO" id="GO:0005524">
    <property type="term" value="F:ATP binding"/>
    <property type="evidence" value="ECO:0007669"/>
    <property type="project" value="UniProtKB-KW"/>
</dbReference>
<dbReference type="Gene3D" id="2.40.50.140">
    <property type="entry name" value="Nucleic acid-binding proteins"/>
    <property type="match status" value="1"/>
</dbReference>
<evidence type="ECO:0000313" key="8">
    <source>
        <dbReference type="Proteomes" id="UP000525298"/>
    </source>
</evidence>
<dbReference type="GO" id="GO:0015408">
    <property type="term" value="F:ABC-type ferric iron transporter activity"/>
    <property type="evidence" value="ECO:0007669"/>
    <property type="project" value="InterPro"/>
</dbReference>
<keyword evidence="5" id="KW-0472">Membrane</keyword>
<dbReference type="Pfam" id="PF08402">
    <property type="entry name" value="TOBE_2"/>
    <property type="match status" value="1"/>
</dbReference>
<dbReference type="Pfam" id="PF00005">
    <property type="entry name" value="ABC_tran"/>
    <property type="match status" value="1"/>
</dbReference>
<evidence type="ECO:0000256" key="3">
    <source>
        <dbReference type="ARBA" id="ARBA00022741"/>
    </source>
</evidence>
<sequence>MGIAVFNIEKSYEATPALRDVSMEIEDGAFVTLLGATGAGKTTLLRIMCGIDRPDKGRVHYDGADVTRVPVRKRNVAMVYQEFVNYPSMTIYENIASPLRVSKTRHTKADIDQKVRHNAELLGLTGVLGHYPEEVSGGQKQRTAIARALVKDTRFVFLDEPLANLDYKLREELRGELKSLLTHKGGAVVYATPEPVDALSMSTHVAYLQDGRVLQYGALQDVYRNPASVEVGAYFSYPTMNIMEADVTTEQDRIFLRISEEIAIDVTQFRDRLAHGQYLVGIRAYNLYTAQKGENLIAFSATVELAEELGSDTELHVRHQGQVFVVLMQEVARFPIGTQITVYLDPSRLFLFDRATRQLAFKTFA</sequence>
<evidence type="ECO:0000256" key="4">
    <source>
        <dbReference type="ARBA" id="ARBA00022840"/>
    </source>
</evidence>
<dbReference type="Gene3D" id="3.40.50.300">
    <property type="entry name" value="P-loop containing nucleotide triphosphate hydrolases"/>
    <property type="match status" value="1"/>
</dbReference>
<proteinExistence type="predicted"/>
<feature type="domain" description="ABC transporter" evidence="6">
    <location>
        <begin position="3"/>
        <end position="235"/>
    </location>
</feature>